<evidence type="ECO:0000313" key="8">
    <source>
        <dbReference type="EMBL" id="SOC53571.1"/>
    </source>
</evidence>
<dbReference type="PROSITE" id="PS50082">
    <property type="entry name" value="WD_REPEATS_2"/>
    <property type="match status" value="2"/>
</dbReference>
<dbReference type="Pfam" id="PF03704">
    <property type="entry name" value="BTAD"/>
    <property type="match status" value="1"/>
</dbReference>
<evidence type="ECO:0000256" key="5">
    <source>
        <dbReference type="PROSITE-ProRule" id="PRU00221"/>
    </source>
</evidence>
<protein>
    <submittedName>
        <fullName evidence="8">DNA-binding transcriptional activator of the SARP family</fullName>
    </submittedName>
</protein>
<dbReference type="InterPro" id="IPR027417">
    <property type="entry name" value="P-loop_NTPase"/>
</dbReference>
<dbReference type="SMART" id="SM00862">
    <property type="entry name" value="Trans_reg_C"/>
    <property type="match status" value="1"/>
</dbReference>
<dbReference type="InterPro" id="IPR011047">
    <property type="entry name" value="Quinoprotein_ADH-like_sf"/>
</dbReference>
<keyword evidence="4" id="KW-0804">Transcription</keyword>
<dbReference type="GO" id="GO:0000160">
    <property type="term" value="P:phosphorelay signal transduction system"/>
    <property type="evidence" value="ECO:0007669"/>
    <property type="project" value="InterPro"/>
</dbReference>
<dbReference type="EMBL" id="OBQK01000002">
    <property type="protein sequence ID" value="SOC53571.1"/>
    <property type="molecule type" value="Genomic_DNA"/>
</dbReference>
<dbReference type="RefSeq" id="WP_097187091.1">
    <property type="nucleotide sequence ID" value="NZ_OBQK01000002.1"/>
</dbReference>
<dbReference type="InterPro" id="IPR001680">
    <property type="entry name" value="WD40_rpt"/>
</dbReference>
<organism evidence="8 9">
    <name type="scientific">Ornithinimicrobium cerasi</name>
    <dbReference type="NCBI Taxonomy" id="2248773"/>
    <lineage>
        <taxon>Bacteria</taxon>
        <taxon>Bacillati</taxon>
        <taxon>Actinomycetota</taxon>
        <taxon>Actinomycetes</taxon>
        <taxon>Micrococcales</taxon>
        <taxon>Ornithinimicrobiaceae</taxon>
        <taxon>Ornithinimicrobium</taxon>
    </lineage>
</organism>
<dbReference type="InterPro" id="IPR049052">
    <property type="entry name" value="nSTAND1"/>
</dbReference>
<dbReference type="GO" id="GO:0005829">
    <property type="term" value="C:cytosol"/>
    <property type="evidence" value="ECO:0007669"/>
    <property type="project" value="UniProtKB-ARBA"/>
</dbReference>
<dbReference type="Gene3D" id="2.130.10.10">
    <property type="entry name" value="YVTN repeat-like/Quinoprotein amine dehydrogenase"/>
    <property type="match status" value="3"/>
</dbReference>
<evidence type="ECO:0000256" key="2">
    <source>
        <dbReference type="ARBA" id="ARBA00023015"/>
    </source>
</evidence>
<name>A0A285VLX2_9MICO</name>
<dbReference type="Gene3D" id="3.40.50.300">
    <property type="entry name" value="P-loop containing nucleotide triphosphate hydrolases"/>
    <property type="match status" value="1"/>
</dbReference>
<dbReference type="SUPFAM" id="SSF46894">
    <property type="entry name" value="C-terminal effector domain of the bipartite response regulators"/>
    <property type="match status" value="1"/>
</dbReference>
<feature type="repeat" description="WD" evidence="5">
    <location>
        <begin position="1359"/>
        <end position="1400"/>
    </location>
</feature>
<dbReference type="InterPro" id="IPR001867">
    <property type="entry name" value="OmpR/PhoB-type_DNA-bd"/>
</dbReference>
<keyword evidence="9" id="KW-1185">Reference proteome</keyword>
<dbReference type="InterPro" id="IPR015943">
    <property type="entry name" value="WD40/YVTN_repeat-like_dom_sf"/>
</dbReference>
<dbReference type="GO" id="GO:0003677">
    <property type="term" value="F:DNA binding"/>
    <property type="evidence" value="ECO:0007669"/>
    <property type="project" value="UniProtKB-UniRule"/>
</dbReference>
<dbReference type="InterPro" id="IPR016032">
    <property type="entry name" value="Sig_transdc_resp-reg_C-effctor"/>
</dbReference>
<dbReference type="CDD" id="cd00882">
    <property type="entry name" value="Ras_like_GTPase"/>
    <property type="match status" value="1"/>
</dbReference>
<dbReference type="Proteomes" id="UP000219688">
    <property type="component" value="Unassembled WGS sequence"/>
</dbReference>
<evidence type="ECO:0000256" key="6">
    <source>
        <dbReference type="PROSITE-ProRule" id="PRU01091"/>
    </source>
</evidence>
<dbReference type="InterPro" id="IPR005158">
    <property type="entry name" value="BTAD"/>
</dbReference>
<keyword evidence="5" id="KW-0853">WD repeat</keyword>
<dbReference type="InterPro" id="IPR011990">
    <property type="entry name" value="TPR-like_helical_dom_sf"/>
</dbReference>
<dbReference type="PROSITE" id="PS51755">
    <property type="entry name" value="OMPR_PHOB"/>
    <property type="match status" value="1"/>
</dbReference>
<dbReference type="CDD" id="cd15831">
    <property type="entry name" value="BTAD"/>
    <property type="match status" value="1"/>
</dbReference>
<dbReference type="PANTHER" id="PTHR35807">
    <property type="entry name" value="TRANSCRIPTIONAL REGULATOR REDD-RELATED"/>
    <property type="match status" value="1"/>
</dbReference>
<dbReference type="InterPro" id="IPR036388">
    <property type="entry name" value="WH-like_DNA-bd_sf"/>
</dbReference>
<feature type="DNA-binding region" description="OmpR/PhoB-type" evidence="6">
    <location>
        <begin position="1"/>
        <end position="86"/>
    </location>
</feature>
<evidence type="ECO:0000256" key="3">
    <source>
        <dbReference type="ARBA" id="ARBA00023125"/>
    </source>
</evidence>
<dbReference type="SMART" id="SM00320">
    <property type="entry name" value="WD40"/>
    <property type="match status" value="4"/>
</dbReference>
<dbReference type="Pfam" id="PF20703">
    <property type="entry name" value="nSTAND1"/>
    <property type="match status" value="1"/>
</dbReference>
<dbReference type="Gene3D" id="1.25.40.10">
    <property type="entry name" value="Tetratricopeptide repeat domain"/>
    <property type="match status" value="1"/>
</dbReference>
<proteinExistence type="inferred from homology"/>
<dbReference type="PANTHER" id="PTHR35807:SF1">
    <property type="entry name" value="TRANSCRIPTIONAL REGULATOR REDD"/>
    <property type="match status" value="1"/>
</dbReference>
<comment type="similarity">
    <text evidence="1">Belongs to the AfsR/DnrI/RedD regulatory family.</text>
</comment>
<dbReference type="SUPFAM" id="SSF50998">
    <property type="entry name" value="Quinoprotein alcohol dehydrogenase-like"/>
    <property type="match status" value="1"/>
</dbReference>
<evidence type="ECO:0000313" key="9">
    <source>
        <dbReference type="Proteomes" id="UP000219688"/>
    </source>
</evidence>
<dbReference type="SUPFAM" id="SSF52540">
    <property type="entry name" value="P-loop containing nucleoside triphosphate hydrolases"/>
    <property type="match status" value="1"/>
</dbReference>
<feature type="domain" description="OmpR/PhoB-type" evidence="7">
    <location>
        <begin position="1"/>
        <end position="86"/>
    </location>
</feature>
<dbReference type="PROSITE" id="PS50294">
    <property type="entry name" value="WD_REPEATS_REGION"/>
    <property type="match status" value="1"/>
</dbReference>
<dbReference type="Pfam" id="PF00486">
    <property type="entry name" value="Trans_reg_C"/>
    <property type="match status" value="1"/>
</dbReference>
<dbReference type="SUPFAM" id="SSF48452">
    <property type="entry name" value="TPR-like"/>
    <property type="match status" value="1"/>
</dbReference>
<evidence type="ECO:0000256" key="4">
    <source>
        <dbReference type="ARBA" id="ARBA00023163"/>
    </source>
</evidence>
<evidence type="ECO:0000256" key="1">
    <source>
        <dbReference type="ARBA" id="ARBA00005820"/>
    </source>
</evidence>
<accession>A0A285VLX2</accession>
<dbReference type="Gene3D" id="1.10.10.10">
    <property type="entry name" value="Winged helix-like DNA-binding domain superfamily/Winged helix DNA-binding domain"/>
    <property type="match status" value="1"/>
</dbReference>
<reference evidence="9" key="1">
    <citation type="submission" date="2017-08" db="EMBL/GenBank/DDBJ databases">
        <authorList>
            <person name="Varghese N."/>
            <person name="Submissions S."/>
        </authorList>
    </citation>
    <scope>NUCLEOTIDE SEQUENCE [LARGE SCALE GENOMIC DNA]</scope>
    <source>
        <strain evidence="9">USBA17B2</strain>
    </source>
</reference>
<dbReference type="CDD" id="cd00383">
    <property type="entry name" value="trans_reg_C"/>
    <property type="match status" value="1"/>
</dbReference>
<gene>
    <name evidence="8" type="ORF">SAMN05421879_10226</name>
</gene>
<dbReference type="InterPro" id="IPR051677">
    <property type="entry name" value="AfsR-DnrI-RedD_regulator"/>
</dbReference>
<dbReference type="GO" id="GO:0006355">
    <property type="term" value="P:regulation of DNA-templated transcription"/>
    <property type="evidence" value="ECO:0007669"/>
    <property type="project" value="InterPro"/>
</dbReference>
<dbReference type="SMART" id="SM01043">
    <property type="entry name" value="BTAD"/>
    <property type="match status" value="1"/>
</dbReference>
<evidence type="ECO:0000259" key="7">
    <source>
        <dbReference type="PROSITE" id="PS51755"/>
    </source>
</evidence>
<sequence length="1616" mass="173907">MDIRVLGPVAVGGDAETLGRRDRVVLAALAVRRGEVVSADALADALWEQEPPPSWAKVVQGCISRLRRALGPGAIETHGQGYRLALPAEQVDAARFERLVVRARELLDLGEPDRAAYAVEDALGLWGGGRPWPELEAWEPAEVEAQRLEELRLSAEELRVDAALRAGRVQQILGEAQRLVKQAPLREHRWTALALALYQSGRQAEALEVIRRARRVLDDELGVDPGAELVATEQAILRQDPSLVADVLPQATAVCPYQGLVPYGIEDAESFFGRGVQIREGMARLAEAGTLAVVGPSGSGKSSLVRAGVAAGLERAGRTVVIITPGAAPLDALSAVPAHGAPVLVVDQCEEVVTLCSDEEERAVFLRAVAAHAERAPVVVALRADKLGEFTKHPEFARLVERGLYLLSAMDAAGLREAIEAPARQAGLLFEPGLVDLLVREVEGEPGSLPLLSHALRQTWLRREGSTLTVAGYQATGGIRGAVAQTADSVYDKAPEEERRILRDLLLRLVAPTPEGEPVRSRVPRRSVATDEAHEQMIETLVRARLLTSDEDVVEMAHESLARAWPRLREWLVDDVEGQRVWRHLTLTADAWEGMGRPDSELYRGVRLARAVEWRDRSGTDLNAVEREFLVASETAYRSELDRERAEATRQARVNRRLRGLVAVVAALALVAATVGAFAVREAGRADEQADVAEQRALEARAHELAASAVGAIDSDPSLAKLLAVSAATTAPMGLQATSALHRVWAADATTSRDTLPWGETGWVALHPDGRLLARSGMWWDTGARTLEMVDTTTDEELWSFDLPAGPRYDNASVIYPSFSADGSLLTGGVVWEPERVGAPGRDRGQDEQPPADFLGGYLWSVETGEVVERIDLGPCGGVVVDISEPSLLALRSRDGAETGCAYFYANRDGSGAEVVHVDRRTGEQTVIGEGPTYAVANAALSDDGQVAAYSTDGSPSTMTVVDLASGDQLLREEISVPELWDISGDGSLVLASHEPVEVWDVATGERLVTYDGHGTLVQFARFVPGTETVVSTGNDGAMRRWDARTGRELSVHPGVGNGAVSASGSGMVAVGRTSDAGVAIVDTMPRGEVALVRTCPSFAFADSLQASMEGDVAMWGYVCEGGDETFTQAWRPSTGETLFTMAGHQGQVTAVSPDGTRWVRQDGEGVARMGVETPAVIGPPVVRDVRTGDAETQLQGVCTYVNQSDLADCATFPETPFAVWSWRYRWSPDGRFIALANDGPEAGDGGFAVWDAETGALLHAAHAVEEEIDAEARVRDVHFTPDSTQLLVTTHDGRLVRVSTSTWEAVPGAQVPGPRVGIMGYTADPLSLVAIDNYRSQSFGARLHWLDPDTLQVTRTVSNLHDGTLRAGAIDSTGTRIATVGSEGLARVWDLSTGALVHEVPFGDQQLQGVAWVGENHLAVTPRDGGLHVVTVDPQELLDLVRSSLTRGYTETECAAHGFGDACPTLGKMRGPDATEDDPSELAGTFALSWSPEELQRTFEEGMEEELSVSREPAAAEEVVARAEELAGELTITFEDGVYEVLRQGANEPVCAGSYSLRDGVLSLGAERGRCSPYTFFEASYRLDGDRLHLGEESFVGPWWERLTWTTRPLERVSG</sequence>
<keyword evidence="3 6" id="KW-0238">DNA-binding</keyword>
<feature type="repeat" description="WD" evidence="5">
    <location>
        <begin position="1011"/>
        <end position="1052"/>
    </location>
</feature>
<keyword evidence="2" id="KW-0805">Transcription regulation</keyword>